<feature type="transmembrane region" description="Helical" evidence="13">
    <location>
        <begin position="183"/>
        <end position="203"/>
    </location>
</feature>
<dbReference type="InterPro" id="IPR053951">
    <property type="entry name" value="K_trans_N"/>
</dbReference>
<dbReference type="HAMAP" id="MF_01522">
    <property type="entry name" value="Kup"/>
    <property type="match status" value="1"/>
</dbReference>
<evidence type="ECO:0000256" key="13">
    <source>
        <dbReference type="HAMAP-Rule" id="MF_01522"/>
    </source>
</evidence>
<keyword evidence="10 13" id="KW-1133">Transmembrane helix</keyword>
<dbReference type="AlphaFoldDB" id="A0A1I4AE17"/>
<dbReference type="OrthoDB" id="9805577at2"/>
<feature type="transmembrane region" description="Helical" evidence="13">
    <location>
        <begin position="157"/>
        <end position="176"/>
    </location>
</feature>
<feature type="transmembrane region" description="Helical" evidence="13">
    <location>
        <begin position="66"/>
        <end position="89"/>
    </location>
</feature>
<evidence type="ECO:0000256" key="9">
    <source>
        <dbReference type="ARBA" id="ARBA00022958"/>
    </source>
</evidence>
<evidence type="ECO:0000256" key="7">
    <source>
        <dbReference type="ARBA" id="ARBA00022692"/>
    </source>
</evidence>
<name>A0A1I4AE17_9HYPH</name>
<evidence type="ECO:0000313" key="17">
    <source>
        <dbReference type="EMBL" id="SFK54685.1"/>
    </source>
</evidence>
<keyword evidence="11 13" id="KW-0406">Ion transport</keyword>
<comment type="similarity">
    <text evidence="2 13">Belongs to the HAK/KUP transporter (TC 2.A.72) family.</text>
</comment>
<comment type="caution">
    <text evidence="13">Lacks conserved residue(s) required for the propagation of feature annotation.</text>
</comment>
<evidence type="ECO:0000256" key="5">
    <source>
        <dbReference type="ARBA" id="ARBA00022519"/>
    </source>
</evidence>
<evidence type="ECO:0000259" key="15">
    <source>
        <dbReference type="Pfam" id="PF02705"/>
    </source>
</evidence>
<dbReference type="RefSeq" id="WP_091682936.1">
    <property type="nucleotide sequence ID" value="NZ_FOSN01000010.1"/>
</dbReference>
<keyword evidence="12 13" id="KW-0472">Membrane</keyword>
<keyword evidence="3 13" id="KW-0813">Transport</keyword>
<evidence type="ECO:0000256" key="2">
    <source>
        <dbReference type="ARBA" id="ARBA00007019"/>
    </source>
</evidence>
<reference evidence="17 18" key="1">
    <citation type="submission" date="2016-10" db="EMBL/GenBank/DDBJ databases">
        <authorList>
            <person name="de Groot N.N."/>
        </authorList>
    </citation>
    <scope>NUCLEOTIDE SEQUENCE [LARGE SCALE GENOMIC DNA]</scope>
    <source>
        <strain evidence="17 18">NE2</strain>
    </source>
</reference>
<feature type="transmembrane region" description="Helical" evidence="13">
    <location>
        <begin position="223"/>
        <end position="243"/>
    </location>
</feature>
<feature type="transmembrane region" description="Helical" evidence="13">
    <location>
        <begin position="441"/>
        <end position="459"/>
    </location>
</feature>
<keyword evidence="9 13" id="KW-0630">Potassium</keyword>
<feature type="region of interest" description="Disordered" evidence="14">
    <location>
        <begin position="1"/>
        <end position="20"/>
    </location>
</feature>
<dbReference type="InterPro" id="IPR003855">
    <property type="entry name" value="K+_transporter"/>
</dbReference>
<dbReference type="Proteomes" id="UP000198755">
    <property type="component" value="Unassembled WGS sequence"/>
</dbReference>
<comment type="subcellular location">
    <subcellularLocation>
        <location evidence="13">Cell membrane</location>
        <topology evidence="13">Multi-pass membrane protein</topology>
    </subcellularLocation>
    <subcellularLocation>
        <location evidence="1">Membrane</location>
        <topology evidence="1">Multi-pass membrane protein</topology>
    </subcellularLocation>
</comment>
<feature type="transmembrane region" description="Helical" evidence="13">
    <location>
        <begin position="381"/>
        <end position="405"/>
    </location>
</feature>
<feature type="domain" description="K+ potassium transporter C-terminal" evidence="16">
    <location>
        <begin position="493"/>
        <end position="639"/>
    </location>
</feature>
<comment type="function">
    <text evidence="13">Transport of potassium into the cell. Likely operates as a K(+):H(+) symporter.</text>
</comment>
<keyword evidence="18" id="KW-1185">Reference proteome</keyword>
<evidence type="ECO:0000256" key="4">
    <source>
        <dbReference type="ARBA" id="ARBA00022475"/>
    </source>
</evidence>
<evidence type="ECO:0000256" key="3">
    <source>
        <dbReference type="ARBA" id="ARBA00022448"/>
    </source>
</evidence>
<keyword evidence="4 13" id="KW-1003">Cell membrane</keyword>
<evidence type="ECO:0000259" key="16">
    <source>
        <dbReference type="Pfam" id="PF22776"/>
    </source>
</evidence>
<evidence type="ECO:0000256" key="14">
    <source>
        <dbReference type="SAM" id="MobiDB-lite"/>
    </source>
</evidence>
<proteinExistence type="inferred from homology"/>
<dbReference type="Pfam" id="PF02705">
    <property type="entry name" value="K_trans"/>
    <property type="match status" value="1"/>
</dbReference>
<dbReference type="GO" id="GO:0005886">
    <property type="term" value="C:plasma membrane"/>
    <property type="evidence" value="ECO:0007669"/>
    <property type="project" value="UniProtKB-SubCell"/>
</dbReference>
<dbReference type="GO" id="GO:0015079">
    <property type="term" value="F:potassium ion transmembrane transporter activity"/>
    <property type="evidence" value="ECO:0007669"/>
    <property type="project" value="UniProtKB-UniRule"/>
</dbReference>
<evidence type="ECO:0000313" key="18">
    <source>
        <dbReference type="Proteomes" id="UP000198755"/>
    </source>
</evidence>
<dbReference type="GO" id="GO:0015293">
    <property type="term" value="F:symporter activity"/>
    <property type="evidence" value="ECO:0007669"/>
    <property type="project" value="UniProtKB-UniRule"/>
</dbReference>
<feature type="transmembrane region" description="Helical" evidence="13">
    <location>
        <begin position="412"/>
        <end position="435"/>
    </location>
</feature>
<accession>A0A1I4AE17</accession>
<dbReference type="PANTHER" id="PTHR30540">
    <property type="entry name" value="OSMOTIC STRESS POTASSIUM TRANSPORTER"/>
    <property type="match status" value="1"/>
</dbReference>
<sequence>MAHHIAQSGSLSASDQPGDPPLPKKSAFGSLALGSLGVVYGDIGTSPLYALRESLHHLKSAGVTDAGVIGTVSLLIWALFFTVTAKYVLFLMHADNRGEGGTLSLMALAQSAVGRRVAPVFFLGVAGAALFSGDAVITPAISVLSALEGLELVTPVFTPYILPTTILILISIFWVQSHGTARVASFFGPIMAVFFLIIALIGARHIGDAPRIIQAFNPIRGLAFLFSNGLLGFVVLGSVFLAVTGAEALYADMGHFGRAPIQTAWMVFVLPALTLNYLGQGALVLAHPEAVENPFFLLAPQWALMPLVILATVATVIASQAVITGAFSLARQAIQLGLLPRMLILHTSETQEGQIYIPKVNRLLLIGVLLLVLLFKNSSNLASAYGIAVTGTMVVTTMLAFVVVWKLWHWPVWLAALFVSGFLVIDFAFLAANLLKIVDGGWVPLLFGALAMVVMWTWVRGADLLARKTRRDSILMQDLIRMLEKSKPIRVAGTAIFLTNTPEVAPSAFMHNLKHNKVMHERVVLMAVVTEDTPRVPLRKRFEVAKLSDDFTSIILHYGYMESPRIPAALAGLRKSGLKFDIMTTSFFVGRRKVKPAQNSGMPLWQDKLFIALYRESANPTDYFSIPSDRVVELGEQITV</sequence>
<dbReference type="Pfam" id="PF22776">
    <property type="entry name" value="K_trans_C"/>
    <property type="match status" value="1"/>
</dbReference>
<comment type="catalytic activity">
    <reaction evidence="13">
        <text>K(+)(in) + H(+)(in) = K(+)(out) + H(+)(out)</text>
        <dbReference type="Rhea" id="RHEA:28490"/>
        <dbReference type="ChEBI" id="CHEBI:15378"/>
        <dbReference type="ChEBI" id="CHEBI:29103"/>
    </reaction>
</comment>
<feature type="transmembrane region" description="Helical" evidence="13">
    <location>
        <begin position="307"/>
        <end position="334"/>
    </location>
</feature>
<evidence type="ECO:0000256" key="8">
    <source>
        <dbReference type="ARBA" id="ARBA00022847"/>
    </source>
</evidence>
<organism evidence="17 18">
    <name type="scientific">Methylocapsa palsarum</name>
    <dbReference type="NCBI Taxonomy" id="1612308"/>
    <lineage>
        <taxon>Bacteria</taxon>
        <taxon>Pseudomonadati</taxon>
        <taxon>Pseudomonadota</taxon>
        <taxon>Alphaproteobacteria</taxon>
        <taxon>Hyphomicrobiales</taxon>
        <taxon>Beijerinckiaceae</taxon>
        <taxon>Methylocapsa</taxon>
    </lineage>
</organism>
<feature type="transmembrane region" description="Helical" evidence="13">
    <location>
        <begin position="264"/>
        <end position="287"/>
    </location>
</feature>
<evidence type="ECO:0000256" key="6">
    <source>
        <dbReference type="ARBA" id="ARBA00022538"/>
    </source>
</evidence>
<keyword evidence="8 13" id="KW-0769">Symport</keyword>
<dbReference type="EMBL" id="FOSN01000010">
    <property type="protein sequence ID" value="SFK54685.1"/>
    <property type="molecule type" value="Genomic_DNA"/>
</dbReference>
<evidence type="ECO:0000256" key="1">
    <source>
        <dbReference type="ARBA" id="ARBA00004141"/>
    </source>
</evidence>
<protein>
    <recommendedName>
        <fullName evidence="13">Probable potassium transport system protein Kup</fullName>
    </recommendedName>
</protein>
<keyword evidence="7 13" id="KW-0812">Transmembrane</keyword>
<evidence type="ECO:0000256" key="12">
    <source>
        <dbReference type="ARBA" id="ARBA00023136"/>
    </source>
</evidence>
<keyword evidence="5" id="KW-0997">Cell inner membrane</keyword>
<gene>
    <name evidence="13" type="primary">kup</name>
    <name evidence="17" type="ORF">SAMN05444581_11042</name>
</gene>
<feature type="transmembrane region" description="Helical" evidence="13">
    <location>
        <begin position="120"/>
        <end position="145"/>
    </location>
</feature>
<dbReference type="InterPro" id="IPR053952">
    <property type="entry name" value="K_trans_C"/>
</dbReference>
<keyword evidence="6 13" id="KW-0633">Potassium transport</keyword>
<evidence type="ECO:0000256" key="10">
    <source>
        <dbReference type="ARBA" id="ARBA00022989"/>
    </source>
</evidence>
<dbReference type="InterPro" id="IPR023051">
    <property type="entry name" value="Kup"/>
</dbReference>
<evidence type="ECO:0000256" key="11">
    <source>
        <dbReference type="ARBA" id="ARBA00023065"/>
    </source>
</evidence>
<feature type="domain" description="K+ potassium transporter integral membrane" evidence="15">
    <location>
        <begin position="31"/>
        <end position="480"/>
    </location>
</feature>
<dbReference type="PANTHER" id="PTHR30540:SF79">
    <property type="entry name" value="LOW AFFINITY POTASSIUM TRANSPORT SYSTEM PROTEIN KUP"/>
    <property type="match status" value="1"/>
</dbReference>